<dbReference type="InterPro" id="IPR008513">
    <property type="entry name" value="tRNA(Met)_cyd_acetate_ligase"/>
</dbReference>
<dbReference type="Proteomes" id="UP000036923">
    <property type="component" value="Unassembled WGS sequence"/>
</dbReference>
<name>A0A0L6JH57_9FIRM</name>
<evidence type="ECO:0000256" key="2">
    <source>
        <dbReference type="HAMAP-Rule" id="MF_01539"/>
    </source>
</evidence>
<dbReference type="RefSeq" id="WP_036939343.1">
    <property type="nucleotide sequence ID" value="NZ_JQKC01000009.1"/>
</dbReference>
<gene>
    <name evidence="2" type="primary">tmcAL</name>
    <name evidence="3" type="ORF">Bccel_0054</name>
</gene>
<comment type="function">
    <text evidence="2">Catalyzes the formation of N(4)-acetylcytidine (ac(4)C) at the wobble position of elongator tRNA(Met), using acetate and ATP as substrates. First activates an acetate ion to form acetyladenylate (Ac-AMP) and then transfers the acetyl group to tRNA to form ac(4)C34.</text>
</comment>
<dbReference type="EC" id="6.3.4.-" evidence="2"/>
<evidence type="ECO:0000256" key="1">
    <source>
        <dbReference type="ARBA" id="ARBA00022694"/>
    </source>
</evidence>
<comment type="caution">
    <text evidence="2">Lacks conserved residue(s) required for the propagation of feature annotation.</text>
</comment>
<reference evidence="4" key="1">
    <citation type="submission" date="2015-07" db="EMBL/GenBank/DDBJ databases">
        <title>Near-Complete Genome Sequence of the Cellulolytic Bacterium Bacteroides (Pseudobacteroides) cellulosolvens ATCC 35603.</title>
        <authorList>
            <person name="Dassa B."/>
            <person name="Utturkar S.M."/>
            <person name="Klingeman D.M."/>
            <person name="Hurt R.A."/>
            <person name="Keller M."/>
            <person name="Xu J."/>
            <person name="Reddy Y.H.K."/>
            <person name="Borovok I."/>
            <person name="Grinberg I.R."/>
            <person name="Lamed R."/>
            <person name="Zhivin O."/>
            <person name="Bayer E.A."/>
            <person name="Brown S.D."/>
        </authorList>
    </citation>
    <scope>NUCLEOTIDE SEQUENCE [LARGE SCALE GENOMIC DNA]</scope>
    <source>
        <strain evidence="4">DSM 2933</strain>
    </source>
</reference>
<accession>A0A0L6JH57</accession>
<comment type="subcellular location">
    <subcellularLocation>
        <location evidence="2">Cytoplasm</location>
    </subcellularLocation>
</comment>
<dbReference type="PANTHER" id="PTHR37825">
    <property type="entry name" value="TRNA(MET) CYTIDINE ACETATE LIGASE"/>
    <property type="match status" value="1"/>
</dbReference>
<dbReference type="STRING" id="398512.Bccel_0054"/>
<dbReference type="GO" id="GO:0016879">
    <property type="term" value="F:ligase activity, forming carbon-nitrogen bonds"/>
    <property type="evidence" value="ECO:0007669"/>
    <property type="project" value="UniProtKB-UniRule"/>
</dbReference>
<feature type="binding site" evidence="2">
    <location>
        <position position="169"/>
    </location>
    <ligand>
        <name>ATP</name>
        <dbReference type="ChEBI" id="CHEBI:30616"/>
    </ligand>
</feature>
<keyword evidence="1 2" id="KW-0819">tRNA processing</keyword>
<keyword evidence="2" id="KW-0820">tRNA-binding</keyword>
<dbReference type="eggNOG" id="COG1323">
    <property type="taxonomic scope" value="Bacteria"/>
</dbReference>
<organism evidence="3 4">
    <name type="scientific">Pseudobacteroides cellulosolvens ATCC 35603 = DSM 2933</name>
    <dbReference type="NCBI Taxonomy" id="398512"/>
    <lineage>
        <taxon>Bacteria</taxon>
        <taxon>Bacillati</taxon>
        <taxon>Bacillota</taxon>
        <taxon>Clostridia</taxon>
        <taxon>Eubacteriales</taxon>
        <taxon>Oscillospiraceae</taxon>
        <taxon>Pseudobacteroides</taxon>
    </lineage>
</organism>
<comment type="caution">
    <text evidence="3">The sequence shown here is derived from an EMBL/GenBank/DDBJ whole genome shotgun (WGS) entry which is preliminary data.</text>
</comment>
<dbReference type="PATRIC" id="fig|398512.5.peg.60"/>
<dbReference type="Pfam" id="PF05636">
    <property type="entry name" value="HIGH_NTase1"/>
    <property type="match status" value="1"/>
</dbReference>
<dbReference type="AlphaFoldDB" id="A0A0L6JH57"/>
<keyword evidence="2" id="KW-0547">Nucleotide-binding</keyword>
<dbReference type="HAMAP" id="MF_01539">
    <property type="entry name" value="TmcAL"/>
    <property type="match status" value="1"/>
</dbReference>
<keyword evidence="2" id="KW-0436">Ligase</keyword>
<keyword evidence="4" id="KW-1185">Reference proteome</keyword>
<comment type="similarity">
    <text evidence="2">Belongs to the TmcAL family.</text>
</comment>
<dbReference type="SUPFAM" id="SSF52374">
    <property type="entry name" value="Nucleotidylyl transferase"/>
    <property type="match status" value="1"/>
</dbReference>
<feature type="binding site" evidence="2">
    <location>
        <position position="102"/>
    </location>
    <ligand>
        <name>ATP</name>
        <dbReference type="ChEBI" id="CHEBI:30616"/>
    </ligand>
</feature>
<feature type="binding site" evidence="2">
    <location>
        <position position="194"/>
    </location>
    <ligand>
        <name>ATP</name>
        <dbReference type="ChEBI" id="CHEBI:30616"/>
    </ligand>
</feature>
<dbReference type="OrthoDB" id="9769796at2"/>
<dbReference type="EMBL" id="LGTC01000001">
    <property type="protein sequence ID" value="KNY24797.1"/>
    <property type="molecule type" value="Genomic_DNA"/>
</dbReference>
<sequence length="427" mass="48038">MTVLGLIVEYNPFHNGHLYHLEEAKRLTGADYTVCIMSGNFIQRGEPAIINKWARTKIALMSGADLVIELPVAYSMASAEYFAYGAVKLLDSLGCVDYICFGSENGNVGDLEIIADVLIKEPEEFKSYLQENLSKGYSYPLSRENALENYFKNHLYKPDIILNTLSSSNNILGIEYIKAVKRLNSSIEFHTIKRVSNNYNNEEVTGSISSATAVRKFIDINHNTNSLEDLGNFVPPASLNVLMDEFSAGRGPVFSQHFENYIIGQLRKMSLENIKNLPYVSEGLENRIKKAADESGSIEKLIDEIATKRFTRTRIQRIAFSVLTGLNREMFETFNSYGGPQYVRILGFNDNGRMLLKKLKSSCMLPVITKTSQYKNSCNPLLRKMLQLEAVSTDLYVLGYSNPIFKKGGQDYTQNPVIIIDKVLSNN</sequence>
<dbReference type="GO" id="GO:0000049">
    <property type="term" value="F:tRNA binding"/>
    <property type="evidence" value="ECO:0007669"/>
    <property type="project" value="UniProtKB-KW"/>
</dbReference>
<dbReference type="GO" id="GO:0005524">
    <property type="term" value="F:ATP binding"/>
    <property type="evidence" value="ECO:0007669"/>
    <property type="project" value="UniProtKB-KW"/>
</dbReference>
<protein>
    <recommendedName>
        <fullName evidence="2">tRNA(Met) cytidine acetate ligase</fullName>
        <ecNumber evidence="2">6.3.4.-</ecNumber>
    </recommendedName>
</protein>
<keyword evidence="2" id="KW-0694">RNA-binding</keyword>
<proteinExistence type="inferred from homology"/>
<comment type="catalytic activity">
    <reaction evidence="2">
        <text>cytidine(34) in elongator tRNA(Met) + acetate + ATP = N(4)-acetylcytidine(34) in elongator tRNA(Met) + AMP + diphosphate</text>
        <dbReference type="Rhea" id="RHEA:58144"/>
        <dbReference type="Rhea" id="RHEA-COMP:10693"/>
        <dbReference type="Rhea" id="RHEA-COMP:10694"/>
        <dbReference type="ChEBI" id="CHEBI:30089"/>
        <dbReference type="ChEBI" id="CHEBI:30616"/>
        <dbReference type="ChEBI" id="CHEBI:33019"/>
        <dbReference type="ChEBI" id="CHEBI:74900"/>
        <dbReference type="ChEBI" id="CHEBI:82748"/>
        <dbReference type="ChEBI" id="CHEBI:456215"/>
    </reaction>
</comment>
<dbReference type="NCBIfam" id="NF010191">
    <property type="entry name" value="PRK13670.1"/>
    <property type="match status" value="1"/>
</dbReference>
<feature type="binding site" evidence="2">
    <location>
        <begin position="7"/>
        <end position="20"/>
    </location>
    <ligand>
        <name>ATP</name>
        <dbReference type="ChEBI" id="CHEBI:30616"/>
    </ligand>
</feature>
<dbReference type="InterPro" id="IPR014729">
    <property type="entry name" value="Rossmann-like_a/b/a_fold"/>
</dbReference>
<evidence type="ECO:0000313" key="3">
    <source>
        <dbReference type="EMBL" id="KNY24797.1"/>
    </source>
</evidence>
<dbReference type="Gene3D" id="3.40.50.620">
    <property type="entry name" value="HUPs"/>
    <property type="match status" value="1"/>
</dbReference>
<keyword evidence="2" id="KW-0963">Cytoplasm</keyword>
<dbReference type="GO" id="GO:0006400">
    <property type="term" value="P:tRNA modification"/>
    <property type="evidence" value="ECO:0007669"/>
    <property type="project" value="UniProtKB-UniRule"/>
</dbReference>
<dbReference type="PANTHER" id="PTHR37825:SF1">
    <property type="entry name" value="TRNA(MET) CYTIDINE ACETATE LIGASE"/>
    <property type="match status" value="1"/>
</dbReference>
<keyword evidence="2" id="KW-0067">ATP-binding</keyword>
<dbReference type="GO" id="GO:0005737">
    <property type="term" value="C:cytoplasm"/>
    <property type="evidence" value="ECO:0007669"/>
    <property type="project" value="UniProtKB-SubCell"/>
</dbReference>
<evidence type="ECO:0000313" key="4">
    <source>
        <dbReference type="Proteomes" id="UP000036923"/>
    </source>
</evidence>